<dbReference type="PANTHER" id="PTHR23159:SF60">
    <property type="entry name" value="SPINDLE ASSEMBLY ABNORMAL PROTEIN 4"/>
    <property type="match status" value="1"/>
</dbReference>
<dbReference type="Proteomes" id="UP000298061">
    <property type="component" value="Unassembled WGS sequence"/>
</dbReference>
<evidence type="ECO:0000313" key="3">
    <source>
        <dbReference type="EMBL" id="TFY76041.1"/>
    </source>
</evidence>
<dbReference type="EMBL" id="SFCI01001341">
    <property type="protein sequence ID" value="TFY76041.1"/>
    <property type="molecule type" value="Genomic_DNA"/>
</dbReference>
<keyword evidence="1" id="KW-0175">Coiled coil</keyword>
<organism evidence="3 4">
    <name type="scientific">Hericium alpestre</name>
    <dbReference type="NCBI Taxonomy" id="135208"/>
    <lineage>
        <taxon>Eukaryota</taxon>
        <taxon>Fungi</taxon>
        <taxon>Dikarya</taxon>
        <taxon>Basidiomycota</taxon>
        <taxon>Agaricomycotina</taxon>
        <taxon>Agaricomycetes</taxon>
        <taxon>Russulales</taxon>
        <taxon>Hericiaceae</taxon>
        <taxon>Hericium</taxon>
    </lineage>
</organism>
<comment type="caution">
    <text evidence="3">The sequence shown here is derived from an EMBL/GenBank/DDBJ whole genome shotgun (WGS) entry which is preliminary data.</text>
</comment>
<evidence type="ECO:0000256" key="1">
    <source>
        <dbReference type="SAM" id="Coils"/>
    </source>
</evidence>
<dbReference type="Gene3D" id="4.10.60.10">
    <property type="entry name" value="Zinc finger, CCHC-type"/>
    <property type="match status" value="1"/>
</dbReference>
<dbReference type="AlphaFoldDB" id="A0A4Y9ZQD9"/>
<feature type="region of interest" description="Disordered" evidence="2">
    <location>
        <begin position="1"/>
        <end position="35"/>
    </location>
</feature>
<reference evidence="3 4" key="1">
    <citation type="submission" date="2019-02" db="EMBL/GenBank/DDBJ databases">
        <title>Genome sequencing of the rare red list fungi Hericium alpestre (H. flagellum).</title>
        <authorList>
            <person name="Buettner E."/>
            <person name="Kellner H."/>
        </authorList>
    </citation>
    <scope>NUCLEOTIDE SEQUENCE [LARGE SCALE GENOMIC DNA]</scope>
    <source>
        <strain evidence="3 4">DSM 108284</strain>
    </source>
</reference>
<accession>A0A4Y9ZQD9</accession>
<evidence type="ECO:0000313" key="4">
    <source>
        <dbReference type="Proteomes" id="UP000298061"/>
    </source>
</evidence>
<feature type="coiled-coil region" evidence="1">
    <location>
        <begin position="91"/>
        <end position="287"/>
    </location>
</feature>
<keyword evidence="4" id="KW-1185">Reference proteome</keyword>
<sequence>MPPPASPISASAAQRALLDEDRGEGTSSPHHPFISDLASNSQLLQDKISQLLSGKTPSAAASPAADADLFSGASQTRLAAEDTLASSDSTAIALSSENEQLKTMLDEMRSKEHQDIARIDSLRAENVRALSRIAELESSNKTAERTLDERTAKMETLERSVSNMLIDIEKVRSDGEARARDLQSKFEDKEALVKNLKEAIELKEGVETENNAILKAKDSEISLLEARVQKAYLDLEEERKELGGQVNELRQAGQSYQETIALYEERLSTAEARRYELEDALAILQEQIRGQSLPLSPTRTVQAASSAVQIENEALRDQIRHLQMKVTNLEDMLEEVRTAADKEETLTQDKLKRHKDKEESLKKQLNDSQAEMERTIKAEVQARSRVEEIEEALRESTVALENARAEVETLRSEIADLESITSNHSSESSGKLADFVQRASNDRARFAEETIELKRLIENLKTANELAHLELEQSRTDYLKVTAALDELKQRPNSEKAEISIAGVREEMAGLKHIVQELQKENTAAAQQNKLLESENKILLSETEQLRREMHMLENSAEKSLVGPKQDLNEAPQDLRDARMEYETELDRLRKKQAETEIQNARTIHDLHKEVSELESLIESKIYHEDELEQEIDRLKDKLSRGHKKSSKGAAEIIHVNEPLPVSLPPSNSEGGHTLHTSQDVCEICEQPGHDIFTCDVLKGEGAEADNDSDTTTLFCVDCEGHGHTAADCPYSADVF</sequence>
<name>A0A4Y9ZQD9_9AGAM</name>
<dbReference type="PANTHER" id="PTHR23159">
    <property type="entry name" value="CENTROSOMAL PROTEIN 2"/>
    <property type="match status" value="1"/>
</dbReference>
<evidence type="ECO:0000256" key="2">
    <source>
        <dbReference type="SAM" id="MobiDB-lite"/>
    </source>
</evidence>
<proteinExistence type="predicted"/>
<feature type="region of interest" description="Disordered" evidence="2">
    <location>
        <begin position="344"/>
        <end position="370"/>
    </location>
</feature>
<evidence type="ECO:0008006" key="5">
    <source>
        <dbReference type="Google" id="ProtNLM"/>
    </source>
</evidence>
<gene>
    <name evidence="3" type="ORF">EWM64_g7972</name>
</gene>
<dbReference type="STRING" id="135208.A0A4Y9ZQD9"/>
<feature type="coiled-coil region" evidence="1">
    <location>
        <begin position="446"/>
        <end position="645"/>
    </location>
</feature>
<protein>
    <recommendedName>
        <fullName evidence="5">CCHC-type domain-containing protein</fullName>
    </recommendedName>
</protein>
<dbReference type="OrthoDB" id="2130750at2759"/>